<reference evidence="3" key="1">
    <citation type="submission" date="2011-03" db="EMBL/GenBank/DDBJ databases">
        <title>Comparative genomics and transcriptomics of Neospora caninum and Toxoplasma gondii.</title>
        <authorList>
            <person name="Reid A.J."/>
            <person name="Sohal A."/>
            <person name="Harris D."/>
            <person name="Quail M."/>
            <person name="Sanders M."/>
            <person name="Berriman M."/>
            <person name="Wastling J.M."/>
            <person name="Pain A."/>
        </authorList>
    </citation>
    <scope>NUCLEOTIDE SEQUENCE</scope>
    <source>
        <strain evidence="3">Liverpool</strain>
    </source>
</reference>
<protein>
    <recommendedName>
        <fullName evidence="5">Rhoptry neck protein RON8</fullName>
    </recommendedName>
</protein>
<dbReference type="EMBL" id="LN714488">
    <property type="protein sequence ID" value="CEL71356.1"/>
    <property type="molecule type" value="Genomic_DNA"/>
</dbReference>
<feature type="region of interest" description="Disordered" evidence="1">
    <location>
        <begin position="2716"/>
        <end position="2737"/>
    </location>
</feature>
<dbReference type="VEuPathDB" id="ToxoDB:NCLIV_070010"/>
<evidence type="ECO:0000256" key="1">
    <source>
        <dbReference type="SAM" id="MobiDB-lite"/>
    </source>
</evidence>
<evidence type="ECO:0000313" key="3">
    <source>
        <dbReference type="EMBL" id="CCA30110.1"/>
    </source>
</evidence>
<accession>F0JB89</accession>
<feature type="chain" id="PRO_5010831118" description="Rhoptry neck protein RON8" evidence="2">
    <location>
        <begin position="30"/>
        <end position="2995"/>
    </location>
</feature>
<organism>
    <name type="scientific">Neospora caninum (strain Liverpool)</name>
    <dbReference type="NCBI Taxonomy" id="572307"/>
    <lineage>
        <taxon>Eukaryota</taxon>
        <taxon>Sar</taxon>
        <taxon>Alveolata</taxon>
        <taxon>Apicomplexa</taxon>
        <taxon>Conoidasida</taxon>
        <taxon>Coccidia</taxon>
        <taxon>Eucoccidiorida</taxon>
        <taxon>Eimeriorina</taxon>
        <taxon>Sarcocystidae</taxon>
        <taxon>Neospora</taxon>
    </lineage>
</organism>
<reference evidence="4" key="3">
    <citation type="journal article" date="2015" name="PLoS ONE">
        <title>Comprehensive Evaluation of Toxoplasma gondii VEG and Neospora caninum LIV Genomes with Tachyzoite Stage Transcriptome and Proteome Defines Novel Transcript Features.</title>
        <authorList>
            <person name="Ramaprasad A."/>
            <person name="Mourier T."/>
            <person name="Naeem R."/>
            <person name="Malas T.B."/>
            <person name="Moussa E."/>
            <person name="Panigrahi A."/>
            <person name="Vermont S.J."/>
            <person name="Otto T.D."/>
            <person name="Wastling J."/>
            <person name="Pain A."/>
        </authorList>
    </citation>
    <scope>NUCLEOTIDE SEQUENCE</scope>
    <source>
        <strain evidence="4">Liverpool</strain>
    </source>
</reference>
<dbReference type="EMBL" id="CADU01000332">
    <property type="protein sequence ID" value="CCA30110.1"/>
    <property type="molecule type" value="Genomic_DNA"/>
</dbReference>
<gene>
    <name evidence="4" type="ORF">BN1204_070010</name>
    <name evidence="3" type="ORF">NCLIV_070010</name>
</gene>
<keyword evidence="2" id="KW-0732">Signal</keyword>
<name>F0JB89_NEOCL</name>
<reference evidence="3" key="2">
    <citation type="submission" date="2011-03" db="EMBL/GenBank/DDBJ databases">
        <authorList>
            <person name="Aslett M."/>
        </authorList>
    </citation>
    <scope>NUCLEOTIDE SEQUENCE</scope>
    <source>
        <strain evidence="3">Liverpool</strain>
    </source>
</reference>
<evidence type="ECO:0000313" key="4">
    <source>
        <dbReference type="EMBL" id="CEL71356.1"/>
    </source>
</evidence>
<feature type="signal peptide" evidence="2">
    <location>
        <begin position="1"/>
        <end position="29"/>
    </location>
</feature>
<evidence type="ECO:0008006" key="5">
    <source>
        <dbReference type="Google" id="ProtNLM"/>
    </source>
</evidence>
<evidence type="ECO:0000256" key="2">
    <source>
        <dbReference type="SAM" id="SignalP"/>
    </source>
</evidence>
<sequence>MVAATLRSSRTRYLYTFLLATLFVCGDLALHKSANASSEAREDSQDAVSDDGFTTLVLTVDPEDSGKSEEFAFTAEYFPPWEASKNDDVKQSFFEAPNRGLPGKFDPMSPSDVRSDVQLRVTTQQTERGLHAEVIVLQEGQMISGFRASLQTKEQAALLQRLADLTSDPNIHFRVEWRGRGDGSGSVIIRTAVHLLATAYKPSVHFNLNLHQIGPGGVRQTIKLVSSVPIDDLNAPGVDIGTFKQLISDHAEPENIITGPGSFSIKRMYNESDPKNVNTQEATLVPWLLRLLDVTLPVTIGGDLTRNREFSTVLPQGPANWNDLLHLYTGMGDAANRGENAPEFAYREPGYRGGSLFLSPEGLRGAARLGDHQPDRLKEYWRQGGETGLNPGDIEHYYGPLFGRTYDTSNNPLLLLDMHGNPLYSPNGVPRFTVGPGQTDLSKLPDHVSGMVLPSVQTRFAFPGNRGFSEYINPARPWSDINNGWKALMAKHKMKFDFREPGLVGVSVNGNWYGLTGDFVENYPTLLHLLGSLAQSTPGFSVEDLTFHFDDKLPAKLPTLFVLDDANDRQVPWCAFEYVVPITARGTVNIKSIMAKGKAAAESPKGCNFRERGFHFTTVHRWGYVESRTPLKIEWHGILDYHGSKEECSLLGKVLKDAHLARRQIAVSFHAEHKATVIPVLETFGPDGQRLTAKPQKPVTATVQFGDDLPGILFDFHKPFQKKKVPTVVYPFLPGRGQGGGPQDALNQGVLGEDYYHRPQKTRIMMRPEIPILNAHDTFVDGSGSHPNVPHFVIPITTGQQQHLAPLKAFRHWLRTAYPGSQLPFNLDRMSDEDLQGVADYLIFRFPNGREASLRAIFGPELFSPNWATVNPEAYRNLMDLIAQPKKVYLAKNFRIVVTDADGRQIPFDIQIEPGDTWAKTLDAFLKAHPTIKPANIKLVLYDDKDSALRQFDINLDMYSSPYTEAVDQQHMKGLQITLETPAPIVSCYQTDPARPGQCLAVDMKRIFCGRVSPAKMLSRAWNDECTAAWIAHADLGEIEDRYLMGQDDVRARSIRDLLTSAKNALKQKHPERVRHLNIPVADVAMSEELNRKMRERAELTVKSGKTLEELDRLRQLKFEIRSLQRQGELQWARLTGATIRTTENGKPVERHIPLNPKKFFVNDKLWKVFKDLAAQVPGLKFENVFNFSFEVMDKDAREQWKKEQTAVAKEAKKQVKAQKTVVDVMFIGPDGSALFQDMGVELRHLSDEALGRLSKGDKRGLITQLAKVYNIPRHFFIRRGGYPSATVSGTKWLITVMLGLVGGPDKKGLSSLFKDPQAFAANLQSAGGFKPTDTVRLVFDNGTAADVPIDSLPQQDLGSLSEIYFPWRKTAGQAQVEKKKAVETKAAEGAGILRKVEVTVMQPSLWPEVFGTWLSDLHEMDLFDDGPITLQIRPEGAKKGQVIRCAVKTLGELYQALNNPEMIRLKCPGMGDLKKPFTFELAVRTPVEQFYKLFNRSRSPEDQRRTAAVLLKLKDHIRSLPEDGQVSFEYRKNKRPLTLQELQQLKSLIEGLQPTESTDSVLTAILRLLGISDQDIAKSGRLRFGIKKAPTSSEQQMLREGSITAVVEDLQGGRRKATVRISVPENEALRLGASAQNYQVHATLFSKNAQQLNTPCGSKSGADVAKATWGQVCQWCNFKLADLPGLGHPTLYIRIVSNEKTQTVRGGQPVTTNIDGHPVVYDIRMPGDPRSSTGMPESIFWNLVERPGSNELGPVWHQSIPKADGGLRQDYSYVDPNPRMWDPKLFGPSSGAFPRNTRAGIDIVTNPEAMESGDAYNPPIRFGFGFRNWNDRDTVKPQFNHMVSGIAPQERNLYQVYIQVPKGDGKYYPCTGIDINQFLQLTREQVARACGLHSSLLDAPFGLYLLKETPTYTRSQPSFPLFYVDTEGREHPSVGQWTDSPAKFFIPHLRGFSPSSLIQLEFAPGVTCHLTQQELMALHTWEAILKRCNMDIGKERPATITARVVVTVKVPNELLQPLLREHGGVSPDQFFRRKSLEEIVALLLSKAHLGLYHVGLQFNDGTEQPYSECPQHLRELPPSQIAGLRHIFIVVFRGGSLNDLLKGMHMSPQTSYGDFVRTVTNKINSPGGLEVPGIPQHIGGTTRPGQSAVIDFDFAAPDSPASGGQPGWSASWRPATVGAFPDNMPIGEIEKDLHHPFLVFLYGIASYGGRPYHEEMKHLDASLRNLVEWMKDSMGIPDPNGILADVVIDTIRCPLPLTAAQLFSLTVGHLLHHCHVTDLETSHSIYVTIVINGHKYGAPGTAPRDFAQLFNLPGTPGTRPLKQDLEISFSPVPGKPPVRGVLPGDVLPLLQSISDKHGQPGVTVVLNFLRQLHALAELPPGADFNIDTKLIPSQSPQQLYLPGEVPQPGPWLTGPVSPGGSAGVPGSGYVAFGPGAGGGYGPGAGGGYGPGAGGGYGPGAGGGYGPGAGGGYGPGAGGGYGPGAGGGYGPGAGGGYGPGAGGGYGPGSRVGVNLLPSGLRLPLLRQPSVQLPRNSMLRGSIGGVGGLPRTEFVVPILPSQKSMPIEQVLKYFGIAPAAVQTLDVQEKPEEGVITVTSGKVTFVPLQGPAFSISMSKINSTDNNSLAALLKAAGRSVADLIGAAASTQPLVLKIIIDHGATSPTKVTTPVGTPSHAKSALEGLTVWKILPPLIKVHSVQTVTIKVQAAAAAEGAEAGAAGESATRPKAAPEASTKFSNKLPNLPAAFVPRQRDASEIEGGPDPNLLIFLEQNGQTTIKFNLRSRINDAVIGQSTVSRMLDVVLPQPNSWHRIFWGLQTDGRACRPTLEFAYQHWLQTQVSALPVPNQSTCLLIREVPLNIKQPPTFFPKPYIFHSPIVILALQGQKQTSIYEEQVDPAVTSQPVTVLLKQLGIPTDQLGTVLQCSSTNIDAPGECPSGSSVTVDPETTVLDTVATKSAFLIVNGKEASGSFLQVLWRRQRGLNAVRKRKASQEYI</sequence>
<proteinExistence type="predicted"/>